<feature type="domain" description="Circularly permuted ATP-grasp type 2" evidence="2">
    <location>
        <begin position="106"/>
        <end position="486"/>
    </location>
</feature>
<dbReference type="PANTHER" id="PTHR34595:SF2">
    <property type="entry name" value="BLR2978 PROTEIN"/>
    <property type="match status" value="1"/>
</dbReference>
<evidence type="ECO:0000313" key="4">
    <source>
        <dbReference type="Proteomes" id="UP001139353"/>
    </source>
</evidence>
<dbReference type="AlphaFoldDB" id="A0A9X2BZU4"/>
<sequence length="873" mass="95126">MPTSVQTSFLSDDAPEAAALARAAAQRGTPGSFDELHGVIAEEAAAGAELAPPWRQFFDAAGSDGWVDLAQTKARIGRRVQDDGVTYNVYAEGAAAANAWPLEPLPFLIDATAWAAIEEGVKQRARLLDAVLADVYGSRRLLDEGLLPASLVLAHPQYLRAMHGCSPSGGVHLHVAAFDLARGRDGDWRVVSQRTQAPSGLGYLLQNRLIISQQFPAAFRDLHVQRVAAGFLGLLQGLQRLSPEGDSARVVLLTPGPHNETYFEHAFLSRYLGVTLVEGGDLTVRGERLFLKTLHGLEPVHVLLRRVDDEYLDPLELRGDSALGVPGLLGVIRAGQVVVANAPGAGFLESPGLAAFWPAVARRLLGEELLLPSTTSWWCGEDAVWQAQRDRLADFVVAPTFPSSATTEGFAPHGVAELSAAARESLLSDIDARPAAYTLQARVRPSEIPVWNDGALEPRAALVRVYAMTDGRGGWHVMPGALTRVATRRDAAQDAWLSMQHGSVSVDTWVMTEGQVDATTLLPKPLSAGDLSRTRRTVTSRSAENLYWLGRYTERADNSVRLARITLESLNNANPVMLDALGRLALRNGLIGGAVPSPVQSVRVFERSLVHTMADTSAMSVAFNLRALRHCAQALRERLSVEHWKLIDAVGRNFEERLGAVLQPRAAGVAAGGTGHAVESVDDVMVVLQRAATHLAAITGAQSDRMTRDDGWRLLSVGRQTERLDFLTQALMLGLQLDLPARDDGFALLLGLFDSTITYRAQFQARRELPPLLHLLVLELDNPRSLAGVARTLRDRVERLARHEQRWVQRMLDELPAPDEWSLEQLLEVDEDGRHAVLLSSLKTLSERTQALSAEVGRRLFSHVGPGDHTVWQ</sequence>
<feature type="domain" description="DUF403" evidence="1">
    <location>
        <begin position="539"/>
        <end position="859"/>
    </location>
</feature>
<dbReference type="InterPro" id="IPR007296">
    <property type="entry name" value="DUF403"/>
</dbReference>
<dbReference type="Pfam" id="PF04168">
    <property type="entry name" value="Alpha-E"/>
    <property type="match status" value="1"/>
</dbReference>
<dbReference type="Pfam" id="PF14403">
    <property type="entry name" value="CP_ATPgrasp_2"/>
    <property type="match status" value="1"/>
</dbReference>
<dbReference type="InterPro" id="IPR051680">
    <property type="entry name" value="ATP-dep_Glu-Cys_Ligase-2"/>
</dbReference>
<keyword evidence="4" id="KW-1185">Reference proteome</keyword>
<evidence type="ECO:0000313" key="3">
    <source>
        <dbReference type="EMBL" id="MCK9686702.1"/>
    </source>
</evidence>
<evidence type="ECO:0000259" key="2">
    <source>
        <dbReference type="Pfam" id="PF14403"/>
    </source>
</evidence>
<proteinExistence type="predicted"/>
<organism evidence="3 4">
    <name type="scientific">Scleromatobacter humisilvae</name>
    <dbReference type="NCBI Taxonomy" id="2897159"/>
    <lineage>
        <taxon>Bacteria</taxon>
        <taxon>Pseudomonadati</taxon>
        <taxon>Pseudomonadota</taxon>
        <taxon>Betaproteobacteria</taxon>
        <taxon>Burkholderiales</taxon>
        <taxon>Sphaerotilaceae</taxon>
        <taxon>Scleromatobacter</taxon>
    </lineage>
</organism>
<dbReference type="SUPFAM" id="SSF56059">
    <property type="entry name" value="Glutathione synthetase ATP-binding domain-like"/>
    <property type="match status" value="1"/>
</dbReference>
<dbReference type="Gene3D" id="3.40.50.11290">
    <property type="match status" value="1"/>
</dbReference>
<protein>
    <submittedName>
        <fullName evidence="3">Circularly permuted type 2 ATP-grasp protein</fullName>
    </submittedName>
</protein>
<comment type="caution">
    <text evidence="3">The sequence shown here is derived from an EMBL/GenBank/DDBJ whole genome shotgun (WGS) entry which is preliminary data.</text>
</comment>
<dbReference type="RefSeq" id="WP_275682744.1">
    <property type="nucleotide sequence ID" value="NZ_JAJLJH010000003.1"/>
</dbReference>
<dbReference type="InterPro" id="IPR025841">
    <property type="entry name" value="CP_ATPgrasp_2"/>
</dbReference>
<accession>A0A9X2BZU4</accession>
<name>A0A9X2BZU4_9BURK</name>
<dbReference type="PANTHER" id="PTHR34595">
    <property type="entry name" value="BLR5612 PROTEIN"/>
    <property type="match status" value="1"/>
</dbReference>
<dbReference type="Proteomes" id="UP001139353">
    <property type="component" value="Unassembled WGS sequence"/>
</dbReference>
<reference evidence="3" key="1">
    <citation type="submission" date="2021-11" db="EMBL/GenBank/DDBJ databases">
        <title>BS-T2-15 a new species belonging to the Comamonadaceae family isolated from the soil of a French oak forest.</title>
        <authorList>
            <person name="Mieszkin S."/>
            <person name="Alain K."/>
        </authorList>
    </citation>
    <scope>NUCLEOTIDE SEQUENCE</scope>
    <source>
        <strain evidence="3">BS-T2-15</strain>
    </source>
</reference>
<evidence type="ECO:0000259" key="1">
    <source>
        <dbReference type="Pfam" id="PF04168"/>
    </source>
</evidence>
<gene>
    <name evidence="3" type="ORF">LPC04_13390</name>
</gene>
<dbReference type="EMBL" id="JAJLJH010000003">
    <property type="protein sequence ID" value="MCK9686702.1"/>
    <property type="molecule type" value="Genomic_DNA"/>
</dbReference>